<dbReference type="PIRSF" id="PIRSF028744">
    <property type="entry name" value="Addict_mod_HI1419"/>
    <property type="match status" value="1"/>
</dbReference>
<dbReference type="Pfam" id="PF05973">
    <property type="entry name" value="Gp49"/>
    <property type="match status" value="1"/>
</dbReference>
<evidence type="ECO:0000313" key="2">
    <source>
        <dbReference type="Proteomes" id="UP000014216"/>
    </source>
</evidence>
<dbReference type="PATRIC" id="fig|1286635.3.peg.1668"/>
<proteinExistence type="predicted"/>
<dbReference type="InterPro" id="IPR009241">
    <property type="entry name" value="HigB-like"/>
</dbReference>
<reference evidence="1 2" key="1">
    <citation type="journal article" date="2013" name="Genome Announc.">
        <title>Draft Genome Sequence of Desulfotignum phosphitoxidans DSM 13687 Strain FiPS-3.</title>
        <authorList>
            <person name="Poehlein A."/>
            <person name="Daniel R."/>
            <person name="Simeonova D.D."/>
        </authorList>
    </citation>
    <scope>NUCLEOTIDE SEQUENCE [LARGE SCALE GENOMIC DNA]</scope>
    <source>
        <strain evidence="1 2">DSM 13687</strain>
    </source>
</reference>
<dbReference type="InterPro" id="IPR014056">
    <property type="entry name" value="TypeIITA-like_toxin_pred"/>
</dbReference>
<dbReference type="NCBIfam" id="TIGR02683">
    <property type="entry name" value="upstrm_HI1419"/>
    <property type="match status" value="1"/>
</dbReference>
<organism evidence="1 2">
    <name type="scientific">Desulfotignum phosphitoxidans DSM 13687</name>
    <dbReference type="NCBI Taxonomy" id="1286635"/>
    <lineage>
        <taxon>Bacteria</taxon>
        <taxon>Pseudomonadati</taxon>
        <taxon>Thermodesulfobacteriota</taxon>
        <taxon>Desulfobacteria</taxon>
        <taxon>Desulfobacterales</taxon>
        <taxon>Desulfobacteraceae</taxon>
        <taxon>Desulfotignum</taxon>
    </lineage>
</organism>
<dbReference type="EMBL" id="APJX01000003">
    <property type="protein sequence ID" value="EMS79963.1"/>
    <property type="molecule type" value="Genomic_DNA"/>
</dbReference>
<gene>
    <name evidence="1" type="ORF">Dpo_3c01050</name>
</gene>
<dbReference type="Proteomes" id="UP000014216">
    <property type="component" value="Unassembled WGS sequence"/>
</dbReference>
<dbReference type="PANTHER" id="PTHR41791:SF1">
    <property type="entry name" value="SSL7039 PROTEIN"/>
    <property type="match status" value="1"/>
</dbReference>
<keyword evidence="2" id="KW-1185">Reference proteome</keyword>
<accession>S0FY16</accession>
<name>S0FY16_9BACT</name>
<evidence type="ECO:0000313" key="1">
    <source>
        <dbReference type="EMBL" id="EMS79963.1"/>
    </source>
</evidence>
<protein>
    <submittedName>
        <fullName evidence="1">Putative addiction module killer protein</fullName>
    </submittedName>
</protein>
<dbReference type="AlphaFoldDB" id="S0FY16"/>
<comment type="caution">
    <text evidence="1">The sequence shown here is derived from an EMBL/GenBank/DDBJ whole genome shotgun (WGS) entry which is preliminary data.</text>
</comment>
<dbReference type="PANTHER" id="PTHR41791">
    <property type="entry name" value="SSL7039 PROTEIN"/>
    <property type="match status" value="1"/>
</dbReference>
<sequence length="107" mass="12611">MCDNIPMTYSLETTPLFDKWFSTRVKDLKYRARIISRFDRIQMGNLGDYRTLGEGLYELRFFFGPGFRIYFTIRQGTIVFLLCGGDKSSQSKDIQKARQIMEDLSWV</sequence>